<feature type="region of interest" description="Disordered" evidence="1">
    <location>
        <begin position="907"/>
        <end position="953"/>
    </location>
</feature>
<feature type="compositionally biased region" description="Basic and acidic residues" evidence="1">
    <location>
        <begin position="823"/>
        <end position="832"/>
    </location>
</feature>
<evidence type="ECO:0000313" key="3">
    <source>
        <dbReference type="Proteomes" id="UP000410492"/>
    </source>
</evidence>
<sequence length="1012" mass="113409">MSGYRNYATPWNKPSTNLYSSGSVKKDATAGIPKFDTSYTRSRPDPKKDDERSATSRIASKYTSPYSAGYQRDTTTGYGGRTESSRIKPILDKKDTSHPPVSYRPINRTGARSRDSSPIEKSDKSSSSTSSSYNYGNRLYPRPFQRSVSKERVDSTIPKYTGRSASSTRDEVPKYGSTLSVKEDVPKYLSRSPSRNASREDLTSGSQKYINSRFLPKNTVEKSYTAYSRPLSVRTNETSRKNRELLNVLHAQQEQERLSRPTSRCSSTTPDEVSSKEKEVSSCTATKSESPPREVEMETVKVVTRGTSPTPVTQNTQHPTFLRSRRIEIAKVVEKQISRPKRPVHTMVDKEIQSDRLDDSTKISRYAGASRMSATPWSSFLDMKFSSPAQKSKTNAKVKECDSPKSLSRTSSSKSLEQSPAKSDKPKEVRKSPSPAKSKIVPPKQISDKKQLPPIPKGDNSGKSGLISPNKDFRKSVLNMNPEGKSKKIGRRSNSASSAESDNADPEATDVSENLKSCGSYHNSNSSKVPQKSAADRCHGRSRRSPSAETSNTTSGSEDDSKTRKIKGKLSAGSSRTSVVLSSGDELSTDKSPKPPQSPRNKYDVNKSEADAKSFLMRALAPVTNLFKVKPPDSPERSNWMDPSTESNTESKSFAAEPITARIIIHRVESTEAPWSQSEDSKQAQDQSGSETKLWWETSKSGPQGENSLRHADSIEKPFWENSSEEPTVNEPKKLIKIKHADSGETPWWLDESAEVPEGVETYPNYVREDGTTADGRVIYKIRKNDSGETSWWQTSSDKTESSKNKSEPNNSVYPETQSSWVRDYKPKKLDSEDSTWWLSGSEKTESDKNMTNIMDPEYQKMHQIRHIDSGEREWWLSQENKAEEQQEPDRQQDSGEKPWWLQKEAENEFDNVTMPLGDRASPEGLEMPKDDEGRKSPYDNVPGTQRRTQKSSGYISRYMNIDEVLGGAATQIWSPLMDKICGYAEEPVYEVDPDQVVIHEGDRAYQKMTRV</sequence>
<dbReference type="AlphaFoldDB" id="A0A653BYR0"/>
<feature type="compositionally biased region" description="Polar residues" evidence="1">
    <location>
        <begin position="55"/>
        <end position="76"/>
    </location>
</feature>
<feature type="compositionally biased region" description="Low complexity" evidence="1">
    <location>
        <begin position="260"/>
        <end position="272"/>
    </location>
</feature>
<feature type="compositionally biased region" description="Polar residues" evidence="1">
    <location>
        <begin position="673"/>
        <end position="691"/>
    </location>
</feature>
<dbReference type="EMBL" id="CAACVG010006528">
    <property type="protein sequence ID" value="VEN40372.1"/>
    <property type="molecule type" value="Genomic_DNA"/>
</dbReference>
<evidence type="ECO:0000313" key="2">
    <source>
        <dbReference type="EMBL" id="VEN40371.1"/>
    </source>
</evidence>
<feature type="compositionally biased region" description="Polar residues" evidence="1">
    <location>
        <begin position="698"/>
        <end position="707"/>
    </location>
</feature>
<dbReference type="OrthoDB" id="9806920at2759"/>
<feature type="region of interest" description="Disordered" evidence="1">
    <location>
        <begin position="386"/>
        <end position="609"/>
    </location>
</feature>
<feature type="compositionally biased region" description="Basic and acidic residues" evidence="1">
    <location>
        <begin position="112"/>
        <end position="124"/>
    </location>
</feature>
<feature type="region of interest" description="Disordered" evidence="1">
    <location>
        <begin position="251"/>
        <end position="297"/>
    </location>
</feature>
<feature type="compositionally biased region" description="Basic and acidic residues" evidence="1">
    <location>
        <begin position="927"/>
        <end position="938"/>
    </location>
</feature>
<reference evidence="2 3" key="1">
    <citation type="submission" date="2019-01" db="EMBL/GenBank/DDBJ databases">
        <authorList>
            <person name="Sayadi A."/>
        </authorList>
    </citation>
    <scope>NUCLEOTIDE SEQUENCE [LARGE SCALE GENOMIC DNA]</scope>
</reference>
<name>A0A653BYR0_CALMS</name>
<feature type="compositionally biased region" description="Polar residues" evidence="1">
    <location>
        <begin position="12"/>
        <end position="23"/>
    </location>
</feature>
<keyword evidence="3" id="KW-1185">Reference proteome</keyword>
<feature type="region of interest" description="Disordered" evidence="1">
    <location>
        <begin position="787"/>
        <end position="852"/>
    </location>
</feature>
<evidence type="ECO:0000256" key="1">
    <source>
        <dbReference type="SAM" id="MobiDB-lite"/>
    </source>
</evidence>
<feature type="compositionally biased region" description="Basic and acidic residues" evidence="1">
    <location>
        <begin position="422"/>
        <end position="431"/>
    </location>
</feature>
<organism evidence="2 3">
    <name type="scientific">Callosobruchus maculatus</name>
    <name type="common">Southern cowpea weevil</name>
    <name type="synonym">Pulse bruchid</name>
    <dbReference type="NCBI Taxonomy" id="64391"/>
    <lineage>
        <taxon>Eukaryota</taxon>
        <taxon>Metazoa</taxon>
        <taxon>Ecdysozoa</taxon>
        <taxon>Arthropoda</taxon>
        <taxon>Hexapoda</taxon>
        <taxon>Insecta</taxon>
        <taxon>Pterygota</taxon>
        <taxon>Neoptera</taxon>
        <taxon>Endopterygota</taxon>
        <taxon>Coleoptera</taxon>
        <taxon>Polyphaga</taxon>
        <taxon>Cucujiformia</taxon>
        <taxon>Chrysomeloidea</taxon>
        <taxon>Chrysomelidae</taxon>
        <taxon>Bruchinae</taxon>
        <taxon>Bruchini</taxon>
        <taxon>Callosobruchus</taxon>
    </lineage>
</organism>
<feature type="compositionally biased region" description="Basic and acidic residues" evidence="1">
    <location>
        <begin position="83"/>
        <end position="97"/>
    </location>
</feature>
<feature type="compositionally biased region" description="Polar residues" evidence="1">
    <location>
        <begin position="943"/>
        <end position="953"/>
    </location>
</feature>
<dbReference type="Proteomes" id="UP000410492">
    <property type="component" value="Unassembled WGS sequence"/>
</dbReference>
<dbReference type="EMBL" id="CAACVG010006528">
    <property type="protein sequence ID" value="VEN40371.1"/>
    <property type="molecule type" value="Genomic_DNA"/>
</dbReference>
<feature type="region of interest" description="Disordered" evidence="1">
    <location>
        <begin position="627"/>
        <end position="735"/>
    </location>
</feature>
<feature type="compositionally biased region" description="Polar residues" evidence="1">
    <location>
        <begin position="572"/>
        <end position="581"/>
    </location>
</feature>
<gene>
    <name evidence="2" type="ORF">CALMAC_LOCUS4555</name>
</gene>
<feature type="region of interest" description="Disordered" evidence="1">
    <location>
        <begin position="1"/>
        <end position="209"/>
    </location>
</feature>
<feature type="compositionally biased region" description="Polar residues" evidence="1">
    <location>
        <begin position="641"/>
        <end position="652"/>
    </location>
</feature>
<accession>A0A653BYR0</accession>
<protein>
    <submittedName>
        <fullName evidence="2">Uncharacterized protein</fullName>
    </submittedName>
</protein>
<feature type="compositionally biased region" description="Basic and acidic residues" evidence="1">
    <location>
        <begin position="798"/>
        <end position="807"/>
    </location>
</feature>
<proteinExistence type="predicted"/>
<feature type="compositionally biased region" description="Polar residues" evidence="1">
    <location>
        <begin position="545"/>
        <end position="556"/>
    </location>
</feature>
<feature type="compositionally biased region" description="Low complexity" evidence="1">
    <location>
        <begin position="404"/>
        <end position="419"/>
    </location>
</feature>
<feature type="compositionally biased region" description="Polar residues" evidence="1">
    <location>
        <begin position="788"/>
        <end position="797"/>
    </location>
</feature>
<feature type="compositionally biased region" description="Basic and acidic residues" evidence="1">
    <location>
        <begin position="708"/>
        <end position="719"/>
    </location>
</feature>
<feature type="compositionally biased region" description="Polar residues" evidence="1">
    <location>
        <begin position="511"/>
        <end position="530"/>
    </location>
</feature>
<feature type="compositionally biased region" description="Basic and acidic residues" evidence="1">
    <location>
        <begin position="42"/>
        <end position="54"/>
    </location>
</feature>